<protein>
    <recommendedName>
        <fullName evidence="1">DUF6571 domain-containing protein</fullName>
    </recommendedName>
</protein>
<evidence type="ECO:0000313" key="2">
    <source>
        <dbReference type="EMBL" id="MBB6475682.1"/>
    </source>
</evidence>
<dbReference type="InterPro" id="IPR046701">
    <property type="entry name" value="DUF6571"/>
</dbReference>
<evidence type="ECO:0000313" key="3">
    <source>
        <dbReference type="Proteomes" id="UP000555564"/>
    </source>
</evidence>
<gene>
    <name evidence="2" type="ORF">BJ992_005113</name>
</gene>
<evidence type="ECO:0000259" key="1">
    <source>
        <dbReference type="Pfam" id="PF20211"/>
    </source>
</evidence>
<organism evidence="2 3">
    <name type="scientific">Sphaerisporangium rubeum</name>
    <dbReference type="NCBI Taxonomy" id="321317"/>
    <lineage>
        <taxon>Bacteria</taxon>
        <taxon>Bacillati</taxon>
        <taxon>Actinomycetota</taxon>
        <taxon>Actinomycetes</taxon>
        <taxon>Streptosporangiales</taxon>
        <taxon>Streptosporangiaceae</taxon>
        <taxon>Sphaerisporangium</taxon>
    </lineage>
</organism>
<proteinExistence type="predicted"/>
<accession>A0A7X0M8R9</accession>
<keyword evidence="3" id="KW-1185">Reference proteome</keyword>
<dbReference type="EMBL" id="JACHIU010000001">
    <property type="protein sequence ID" value="MBB6475682.1"/>
    <property type="molecule type" value="Genomic_DNA"/>
</dbReference>
<dbReference type="RefSeq" id="WP_184985190.1">
    <property type="nucleotide sequence ID" value="NZ_BAAALO010000019.1"/>
</dbReference>
<feature type="domain" description="DUF6571" evidence="1">
    <location>
        <begin position="245"/>
        <end position="566"/>
    </location>
</feature>
<dbReference type="AlphaFoldDB" id="A0A7X0M8R9"/>
<dbReference type="Pfam" id="PF20211">
    <property type="entry name" value="DUF6571"/>
    <property type="match status" value="1"/>
</dbReference>
<comment type="caution">
    <text evidence="2">The sequence shown here is derived from an EMBL/GenBank/DDBJ whole genome shotgun (WGS) entry which is preliminary data.</text>
</comment>
<reference evidence="2 3" key="1">
    <citation type="submission" date="2020-08" db="EMBL/GenBank/DDBJ databases">
        <title>Sequencing the genomes of 1000 actinobacteria strains.</title>
        <authorList>
            <person name="Klenk H.-P."/>
        </authorList>
    </citation>
    <scope>NUCLEOTIDE SEQUENCE [LARGE SCALE GENOMIC DNA]</scope>
    <source>
        <strain evidence="2 3">DSM 44936</strain>
    </source>
</reference>
<dbReference type="Proteomes" id="UP000555564">
    <property type="component" value="Unassembled WGS sequence"/>
</dbReference>
<sequence length="641" mass="68647">MDAFINSLEHARNQISEHTEAIRRVLTANAVPTTSLNPISEIEHWIDTKLPDLRRRHQIARATSNLPDWSPAGTPHLIPYAEAQASTTPAESRLLGTELAGQYKRINPDALMDPLLDQKYQQIIDTLADHVNDPEFTAAFFAALGLEATLLLPVLARKKIGMPNGVGTVQPPDPSDKVLTTISNAFATAITAGTHIPGMAAIKEALRTTPATRLNRFGTSLLVLTGRFPADWLAQVVAINTSNLTTNPIAGFLYALGNNPTAARLTLRLSAGDYTKNSTNLATLLTRLATRSRGDGLTPEADSFGRMLAAAAGAYDEKDGHHSKDAATVAFTIMTTLPQTNVGQATRIHLAEIAASYATEILEGANLADRNHILPSSNTPVKSSIPGLHPAFHLNPEDTYHYLKTFTDTLPNQAPFQAAMGQLTTRLIKEAVPQMLKSKDPNRLDDTFAALGNVRGLELAARETWGNAQDQAAEESRQLQSLLIGNAAGGVGLAFSGVGAVVYTGLSAAWSYYDTTKAAPQSEVDKIRASDARETLGRQHTIAQALLDAGFPPGTAPEDYQSKSRPVTPIADSDGRLQPFPEIIKSGKQGLDDFDGWLIANGLGGNDDGSLGAIAQKTGDIYDGRKANAYARARLFDDSLS</sequence>
<name>A0A7X0M8R9_9ACTN</name>